<dbReference type="AlphaFoldDB" id="A0A2L1CCP3"/>
<dbReference type="EC" id="5.1.3.20" evidence="5"/>
<dbReference type="SUPFAM" id="SSF51735">
    <property type="entry name" value="NAD(P)-binding Rossmann-fold domains"/>
    <property type="match status" value="1"/>
</dbReference>
<sequence length="316" mass="36241">MNQNYKFGDKMKALVTGGAGFIGSNLALELQNKNYEVLVLDDFSSGHFKNLIGFEGEVISGNILDVTEDIVKDVDIIFHQAAITDTTVHDQELMMRINTDGFKKLLNFAVTNNVKFVYASSAATYGDAVSPQKEEYAGKPNNVYGFSKWACDCIAKKYMEKYPENHIVGLRYFNVFGPREQYKGKMASMIWQITKQMIEGKNPKIFKWGEQQRDQVYVKNIVRANLLAQHAKESCIVNAGNGTAVSFNHIVNTLNEILGFNYEPEYIENTYAEFYQDFTQADLTRTENYLGYTPRWNFEDAVRDYTTWLKENKYIH</sequence>
<accession>A0A2L1CCP3</accession>
<dbReference type="InterPro" id="IPR036291">
    <property type="entry name" value="NAD(P)-bd_dom_sf"/>
</dbReference>
<dbReference type="PANTHER" id="PTHR43103">
    <property type="entry name" value="NUCLEOSIDE-DIPHOSPHATE-SUGAR EPIMERASE"/>
    <property type="match status" value="1"/>
</dbReference>
<evidence type="ECO:0000259" key="4">
    <source>
        <dbReference type="Pfam" id="PF01370"/>
    </source>
</evidence>
<dbReference type="Pfam" id="PF01370">
    <property type="entry name" value="Epimerase"/>
    <property type="match status" value="1"/>
</dbReference>
<evidence type="ECO:0000256" key="2">
    <source>
        <dbReference type="ARBA" id="ARBA00023235"/>
    </source>
</evidence>
<evidence type="ECO:0000313" key="6">
    <source>
        <dbReference type="Proteomes" id="UP000239462"/>
    </source>
</evidence>
<dbReference type="InterPro" id="IPR001509">
    <property type="entry name" value="Epimerase_deHydtase"/>
</dbReference>
<name>A0A2L1CCP3_METMI</name>
<dbReference type="GO" id="GO:0008712">
    <property type="term" value="F:ADP-glyceromanno-heptose 6-epimerase activity"/>
    <property type="evidence" value="ECO:0007669"/>
    <property type="project" value="UniProtKB-EC"/>
</dbReference>
<keyword evidence="1" id="KW-0521">NADP</keyword>
<dbReference type="Gene3D" id="3.90.25.10">
    <property type="entry name" value="UDP-galactose 4-epimerase, domain 1"/>
    <property type="match status" value="1"/>
</dbReference>
<feature type="domain" description="NAD-dependent epimerase/dehydratase" evidence="4">
    <location>
        <begin position="13"/>
        <end position="238"/>
    </location>
</feature>
<dbReference type="EMBL" id="CP026606">
    <property type="protein sequence ID" value="AVB77135.1"/>
    <property type="molecule type" value="Genomic_DNA"/>
</dbReference>
<proteinExistence type="predicted"/>
<dbReference type="GO" id="GO:0005975">
    <property type="term" value="P:carbohydrate metabolic process"/>
    <property type="evidence" value="ECO:0007669"/>
    <property type="project" value="InterPro"/>
</dbReference>
<dbReference type="InterPro" id="IPR011912">
    <property type="entry name" value="Heptose_epim"/>
</dbReference>
<keyword evidence="2 5" id="KW-0413">Isomerase</keyword>
<dbReference type="Proteomes" id="UP000239462">
    <property type="component" value="Chromosome"/>
</dbReference>
<dbReference type="GO" id="GO:0050661">
    <property type="term" value="F:NADP binding"/>
    <property type="evidence" value="ECO:0007669"/>
    <property type="project" value="InterPro"/>
</dbReference>
<reference evidence="6" key="1">
    <citation type="journal article" date="2018" name="Genome Announc.">
        <title>Complete Genome Sequence of the Methanococcus maripaludis Type Strain JJ (DSM 2067), a Model for Selenoprotein Synthesis in Archaea.</title>
        <authorList>
            <person name="Poehlein A."/>
            <person name="Heym D."/>
            <person name="Quitzke V."/>
            <person name="Fersch J."/>
            <person name="Daniel R."/>
            <person name="Rother M."/>
        </authorList>
    </citation>
    <scope>NUCLEOTIDE SEQUENCE [LARGE SCALE GENOMIC DNA]</scope>
    <source>
        <strain evidence="6">DSM 2067</strain>
    </source>
</reference>
<evidence type="ECO:0000256" key="1">
    <source>
        <dbReference type="ARBA" id="ARBA00022857"/>
    </source>
</evidence>
<dbReference type="Gene3D" id="3.40.50.720">
    <property type="entry name" value="NAD(P)-binding Rossmann-like Domain"/>
    <property type="match status" value="1"/>
</dbReference>
<evidence type="ECO:0000313" key="5">
    <source>
        <dbReference type="EMBL" id="AVB77135.1"/>
    </source>
</evidence>
<gene>
    <name evidence="5" type="primary">hldD</name>
    <name evidence="5" type="ORF">MMJJ_17640</name>
</gene>
<organism evidence="5 6">
    <name type="scientific">Methanococcus maripaludis</name>
    <name type="common">Methanococcus deltae</name>
    <dbReference type="NCBI Taxonomy" id="39152"/>
    <lineage>
        <taxon>Archaea</taxon>
        <taxon>Methanobacteriati</taxon>
        <taxon>Methanobacteriota</taxon>
        <taxon>Methanomada group</taxon>
        <taxon>Methanococci</taxon>
        <taxon>Methanococcales</taxon>
        <taxon>Methanococcaceae</taxon>
        <taxon>Methanococcus</taxon>
    </lineage>
</organism>
<evidence type="ECO:0000256" key="3">
    <source>
        <dbReference type="ARBA" id="ARBA00023277"/>
    </source>
</evidence>
<dbReference type="PANTHER" id="PTHR43103:SF3">
    <property type="entry name" value="ADP-L-GLYCERO-D-MANNO-HEPTOSE-6-EPIMERASE"/>
    <property type="match status" value="1"/>
</dbReference>
<dbReference type="KEGG" id="mmad:MMJJ_17640"/>
<dbReference type="NCBIfam" id="TIGR02197">
    <property type="entry name" value="heptose_epim"/>
    <property type="match status" value="1"/>
</dbReference>
<keyword evidence="3" id="KW-0119">Carbohydrate metabolism</keyword>
<protein>
    <submittedName>
        <fullName evidence="5">ADP-L-glycero-D-manno-heptose-6-epimerase</fullName>
        <ecNumber evidence="5">5.1.3.20</ecNumber>
    </submittedName>
</protein>